<evidence type="ECO:0000313" key="3">
    <source>
        <dbReference type="Proteomes" id="UP001152320"/>
    </source>
</evidence>
<accession>A0A9Q1HEG1</accession>
<dbReference type="PRINTS" id="PR00391">
    <property type="entry name" value="PITRANSFER"/>
</dbReference>
<dbReference type="GO" id="GO:0035091">
    <property type="term" value="F:phosphatidylinositol binding"/>
    <property type="evidence" value="ECO:0007669"/>
    <property type="project" value="TreeGrafter"/>
</dbReference>
<feature type="domain" description="Phosphatidylinositol transfer protein N-terminal" evidence="1">
    <location>
        <begin position="3"/>
        <end position="248"/>
    </location>
</feature>
<gene>
    <name evidence="2" type="ORF">HOLleu_10313</name>
</gene>
<dbReference type="GO" id="GO:0008525">
    <property type="term" value="F:phosphatidylcholine transporter activity"/>
    <property type="evidence" value="ECO:0007669"/>
    <property type="project" value="TreeGrafter"/>
</dbReference>
<dbReference type="InterPro" id="IPR001666">
    <property type="entry name" value="PI_transfer"/>
</dbReference>
<dbReference type="AlphaFoldDB" id="A0A9Q1HEG1"/>
<evidence type="ECO:0000259" key="1">
    <source>
        <dbReference type="Pfam" id="PF02121"/>
    </source>
</evidence>
<dbReference type="Pfam" id="PF02121">
    <property type="entry name" value="IP_trans"/>
    <property type="match status" value="1"/>
</dbReference>
<sequence length="267" mass="31302">MGIIKEFRIVLPLSVEEFQVAQLYSVAQASKNETGGGDGVEVLKNHPFTNHEQYGSGQYTYKIYHLKSKLPRWMAALAPAAYLEVHEEAWNAYPYCRTVITNPEFMKDDMKLVIETWHKPGKGEQENVHNLSEEDLAKREVDYIDIVNDPIPSRSYKEEWDPKKFHSKKTGRGPFTENWKDNADPVMCAYKLVSFHFKWWGLQNRVEKFLMKNERLLFLNFHRQVVCWLDEYYGMTMDDIRQLEDKVKDELDQERVQAPSKGTVATE</sequence>
<organism evidence="2 3">
    <name type="scientific">Holothuria leucospilota</name>
    <name type="common">Black long sea cucumber</name>
    <name type="synonym">Mertensiothuria leucospilota</name>
    <dbReference type="NCBI Taxonomy" id="206669"/>
    <lineage>
        <taxon>Eukaryota</taxon>
        <taxon>Metazoa</taxon>
        <taxon>Echinodermata</taxon>
        <taxon>Eleutherozoa</taxon>
        <taxon>Echinozoa</taxon>
        <taxon>Holothuroidea</taxon>
        <taxon>Aspidochirotacea</taxon>
        <taxon>Aspidochirotida</taxon>
        <taxon>Holothuriidae</taxon>
        <taxon>Holothuria</taxon>
    </lineage>
</organism>
<dbReference type="GO" id="GO:0071944">
    <property type="term" value="C:cell periphery"/>
    <property type="evidence" value="ECO:0007669"/>
    <property type="project" value="UniProtKB-ARBA"/>
</dbReference>
<dbReference type="GO" id="GO:0005737">
    <property type="term" value="C:cytoplasm"/>
    <property type="evidence" value="ECO:0007669"/>
    <property type="project" value="TreeGrafter"/>
</dbReference>
<dbReference type="GO" id="GO:0008526">
    <property type="term" value="F:phosphatidylinositol transfer activity"/>
    <property type="evidence" value="ECO:0007669"/>
    <property type="project" value="TreeGrafter"/>
</dbReference>
<dbReference type="InterPro" id="IPR055261">
    <property type="entry name" value="PI_transfer_N"/>
</dbReference>
<evidence type="ECO:0000313" key="2">
    <source>
        <dbReference type="EMBL" id="KAJ8043289.1"/>
    </source>
</evidence>
<protein>
    <submittedName>
        <fullName evidence="2">Phosphatidylinositol transfer protein alpha isoform</fullName>
    </submittedName>
</protein>
<comment type="caution">
    <text evidence="2">The sequence shown here is derived from an EMBL/GenBank/DDBJ whole genome shotgun (WGS) entry which is preliminary data.</text>
</comment>
<dbReference type="FunFam" id="3.30.530.20:FF:000028">
    <property type="entry name" value="Phosphatidylinositol transfer protein 5"/>
    <property type="match status" value="1"/>
</dbReference>
<dbReference type="Gene3D" id="3.30.530.20">
    <property type="match status" value="1"/>
</dbReference>
<reference evidence="2" key="1">
    <citation type="submission" date="2021-10" db="EMBL/GenBank/DDBJ databases">
        <title>Tropical sea cucumber genome reveals ecological adaptation and Cuvierian tubules defense mechanism.</title>
        <authorList>
            <person name="Chen T."/>
        </authorList>
    </citation>
    <scope>NUCLEOTIDE SEQUENCE</scope>
    <source>
        <strain evidence="2">Nanhai2018</strain>
        <tissue evidence="2">Muscle</tissue>
    </source>
</reference>
<proteinExistence type="predicted"/>
<dbReference type="PANTHER" id="PTHR10658">
    <property type="entry name" value="PHOSPHATIDYLINOSITOL TRANSFER PROTEIN"/>
    <property type="match status" value="1"/>
</dbReference>
<dbReference type="GO" id="GO:0031210">
    <property type="term" value="F:phosphatidylcholine binding"/>
    <property type="evidence" value="ECO:0007669"/>
    <property type="project" value="TreeGrafter"/>
</dbReference>
<dbReference type="Proteomes" id="UP001152320">
    <property type="component" value="Chromosome 4"/>
</dbReference>
<dbReference type="PANTHER" id="PTHR10658:SF11">
    <property type="entry name" value="VIBRATOR, ISOFORM B"/>
    <property type="match status" value="1"/>
</dbReference>
<dbReference type="OrthoDB" id="18453at2759"/>
<dbReference type="EMBL" id="JAIZAY010000004">
    <property type="protein sequence ID" value="KAJ8043289.1"/>
    <property type="molecule type" value="Genomic_DNA"/>
</dbReference>
<keyword evidence="3" id="KW-1185">Reference proteome</keyword>
<dbReference type="SUPFAM" id="SSF55961">
    <property type="entry name" value="Bet v1-like"/>
    <property type="match status" value="1"/>
</dbReference>
<name>A0A9Q1HEG1_HOLLE</name>
<dbReference type="InterPro" id="IPR023393">
    <property type="entry name" value="START-like_dom_sf"/>
</dbReference>